<evidence type="ECO:0000313" key="2">
    <source>
        <dbReference type="Proteomes" id="UP000193144"/>
    </source>
</evidence>
<accession>A0A1Y1ZX10</accession>
<dbReference type="Proteomes" id="UP000193144">
    <property type="component" value="Unassembled WGS sequence"/>
</dbReference>
<sequence length="89" mass="9774">MGCLLFSKTLFLDSALVCEALFVGGVLLPNELLDAGLRCSDVFLYKSSALTHKNGVSLIILMMTRFDFVISPFDALLVMMEVRNLVGVE</sequence>
<keyword evidence="2" id="KW-1185">Reference proteome</keyword>
<name>A0A1Y1ZX10_9PLEO</name>
<reference evidence="1 2" key="1">
    <citation type="submission" date="2016-07" db="EMBL/GenBank/DDBJ databases">
        <title>Pervasive Adenine N6-methylation of Active Genes in Fungi.</title>
        <authorList>
            <consortium name="DOE Joint Genome Institute"/>
            <person name="Mondo S.J."/>
            <person name="Dannebaum R.O."/>
            <person name="Kuo R.C."/>
            <person name="Labutti K."/>
            <person name="Haridas S."/>
            <person name="Kuo A."/>
            <person name="Salamov A."/>
            <person name="Ahrendt S.R."/>
            <person name="Lipzen A."/>
            <person name="Sullivan W."/>
            <person name="Andreopoulos W.B."/>
            <person name="Clum A."/>
            <person name="Lindquist E."/>
            <person name="Daum C."/>
            <person name="Ramamoorthy G.K."/>
            <person name="Gryganskyi A."/>
            <person name="Culley D."/>
            <person name="Magnuson J.K."/>
            <person name="James T.Y."/>
            <person name="O'Malley M.A."/>
            <person name="Stajich J.E."/>
            <person name="Spatafora J.W."/>
            <person name="Visel A."/>
            <person name="Grigoriev I.V."/>
        </authorList>
    </citation>
    <scope>NUCLEOTIDE SEQUENCE [LARGE SCALE GENOMIC DNA]</scope>
    <source>
        <strain evidence="1 2">CBS 115471</strain>
    </source>
</reference>
<dbReference type="EMBL" id="MCFA01000030">
    <property type="protein sequence ID" value="ORY14744.1"/>
    <property type="molecule type" value="Genomic_DNA"/>
</dbReference>
<organism evidence="1 2">
    <name type="scientific">Clohesyomyces aquaticus</name>
    <dbReference type="NCBI Taxonomy" id="1231657"/>
    <lineage>
        <taxon>Eukaryota</taxon>
        <taxon>Fungi</taxon>
        <taxon>Dikarya</taxon>
        <taxon>Ascomycota</taxon>
        <taxon>Pezizomycotina</taxon>
        <taxon>Dothideomycetes</taxon>
        <taxon>Pleosporomycetidae</taxon>
        <taxon>Pleosporales</taxon>
        <taxon>Lindgomycetaceae</taxon>
        <taxon>Clohesyomyces</taxon>
    </lineage>
</organism>
<comment type="caution">
    <text evidence="1">The sequence shown here is derived from an EMBL/GenBank/DDBJ whole genome shotgun (WGS) entry which is preliminary data.</text>
</comment>
<proteinExistence type="predicted"/>
<gene>
    <name evidence="1" type="ORF">BCR34DRAFT_210967</name>
</gene>
<protein>
    <submittedName>
        <fullName evidence="1">Uncharacterized protein</fullName>
    </submittedName>
</protein>
<dbReference type="AlphaFoldDB" id="A0A1Y1ZX10"/>
<evidence type="ECO:0000313" key="1">
    <source>
        <dbReference type="EMBL" id="ORY14744.1"/>
    </source>
</evidence>